<protein>
    <recommendedName>
        <fullName evidence="2">Amidase domain-containing protein</fullName>
    </recommendedName>
</protein>
<dbReference type="Gene3D" id="3.90.1300.10">
    <property type="entry name" value="Amidase signature (AS) domain"/>
    <property type="match status" value="1"/>
</dbReference>
<evidence type="ECO:0000256" key="1">
    <source>
        <dbReference type="PIRSR" id="PIRSR001221-1"/>
    </source>
</evidence>
<dbReference type="Pfam" id="PF01425">
    <property type="entry name" value="Amidase"/>
    <property type="match status" value="1"/>
</dbReference>
<comment type="caution">
    <text evidence="3">The sequence shown here is derived from an EMBL/GenBank/DDBJ whole genome shotgun (WGS) entry which is preliminary data.</text>
</comment>
<dbReference type="EMBL" id="JARGDH010000002">
    <property type="protein sequence ID" value="KAL0275895.1"/>
    <property type="molecule type" value="Genomic_DNA"/>
</dbReference>
<feature type="active site" description="Charge relay system" evidence="1">
    <location>
        <position position="197"/>
    </location>
</feature>
<dbReference type="AlphaFoldDB" id="A0AAW2I103"/>
<proteinExistence type="predicted"/>
<dbReference type="PANTHER" id="PTHR43372">
    <property type="entry name" value="FATTY-ACID AMIDE HYDROLASE"/>
    <property type="match status" value="1"/>
</dbReference>
<organism evidence="3">
    <name type="scientific">Menopon gallinae</name>
    <name type="common">poultry shaft louse</name>
    <dbReference type="NCBI Taxonomy" id="328185"/>
    <lineage>
        <taxon>Eukaryota</taxon>
        <taxon>Metazoa</taxon>
        <taxon>Ecdysozoa</taxon>
        <taxon>Arthropoda</taxon>
        <taxon>Hexapoda</taxon>
        <taxon>Insecta</taxon>
        <taxon>Pterygota</taxon>
        <taxon>Neoptera</taxon>
        <taxon>Paraneoptera</taxon>
        <taxon>Psocodea</taxon>
        <taxon>Troctomorpha</taxon>
        <taxon>Phthiraptera</taxon>
        <taxon>Amblycera</taxon>
        <taxon>Menoponidae</taxon>
        <taxon>Menopon</taxon>
    </lineage>
</organism>
<dbReference type="InterPro" id="IPR023631">
    <property type="entry name" value="Amidase_dom"/>
</dbReference>
<feature type="domain" description="Amidase" evidence="2">
    <location>
        <begin position="60"/>
        <end position="502"/>
    </location>
</feature>
<dbReference type="PIRSF" id="PIRSF001221">
    <property type="entry name" value="Amidase_fungi"/>
    <property type="match status" value="1"/>
</dbReference>
<dbReference type="InterPro" id="IPR036928">
    <property type="entry name" value="AS_sf"/>
</dbReference>
<name>A0AAW2I103_9NEOP</name>
<evidence type="ECO:0000259" key="2">
    <source>
        <dbReference type="Pfam" id="PF01425"/>
    </source>
</evidence>
<accession>A0AAW2I103</accession>
<gene>
    <name evidence="3" type="ORF">PYX00_003615</name>
</gene>
<dbReference type="GO" id="GO:0012505">
    <property type="term" value="C:endomembrane system"/>
    <property type="evidence" value="ECO:0007669"/>
    <property type="project" value="TreeGrafter"/>
</dbReference>
<sequence length="520" mass="57587">MANRVGSVVFRVFQTFAKVLFGIIYRKRGQAVARIDDPIIMHSAVDLARKIRSGELKSVDVVAAFVRRIKHANPSLNFMVDERFEECLREARIIDERIASGEYSKEEMVEKWPFLGVPYTIKASIAKKGFTLSGGLVLRENFIATEDAEVVTRMQEAGAILLGSTNVSELCLWWESVNPVHGRTRNSYDSNRGVGGSSGGEGCIQAMGGSAMGIGSDIGGSIRIPAHFNGIFGHKPSNGIGPNTGHFPYPRHPETEPFLVLGPMSRFATDLLPMFKIMVRDRVDELRLNEKVDVSKLKYFYMEDDGGSVGVSPVDPEIRSALRRVVDYLKERYGIEAKKLDIKGLGESMMLWTAHMTAPGGPKISDEISGFKGKRKDLPWEIVKTICGARQHTLPVLIVGLLEKMSMKYGDKRHRHFMEVSANIRKEIEEHLGSDGVFIYPTLPIAAPYHGEPMFKPFDISYTALFNWLGYPATHCTLGLNSEGLPIGVQVAATEMQDRLTLAVAVELEKAFGGWVPPSV</sequence>
<feature type="active site" description="Acyl-ester intermediate" evidence="1">
    <location>
        <position position="221"/>
    </location>
</feature>
<reference evidence="3" key="1">
    <citation type="journal article" date="2024" name="Gigascience">
        <title>Chromosome-level genome of the poultry shaft louse Menopon gallinae provides insight into the host-switching and adaptive evolution of parasitic lice.</title>
        <authorList>
            <person name="Xu Y."/>
            <person name="Ma L."/>
            <person name="Liu S."/>
            <person name="Liang Y."/>
            <person name="Liu Q."/>
            <person name="He Z."/>
            <person name="Tian L."/>
            <person name="Duan Y."/>
            <person name="Cai W."/>
            <person name="Li H."/>
            <person name="Song F."/>
        </authorList>
    </citation>
    <scope>NUCLEOTIDE SEQUENCE</scope>
    <source>
        <strain evidence="3">Cailab_2023a</strain>
    </source>
</reference>
<dbReference type="SUPFAM" id="SSF75304">
    <property type="entry name" value="Amidase signature (AS) enzymes"/>
    <property type="match status" value="1"/>
</dbReference>
<feature type="active site" description="Charge relay system" evidence="1">
    <location>
        <position position="122"/>
    </location>
</feature>
<evidence type="ECO:0000313" key="3">
    <source>
        <dbReference type="EMBL" id="KAL0275895.1"/>
    </source>
</evidence>
<dbReference type="InterPro" id="IPR052739">
    <property type="entry name" value="FAAH2"/>
</dbReference>
<dbReference type="PANTHER" id="PTHR43372:SF4">
    <property type="entry name" value="FATTY-ACID AMIDE HYDROLASE 2"/>
    <property type="match status" value="1"/>
</dbReference>